<dbReference type="InterPro" id="IPR028108">
    <property type="entry name" value="DUF4505"/>
</dbReference>
<feature type="region of interest" description="Disordered" evidence="3">
    <location>
        <begin position="1632"/>
        <end position="1688"/>
    </location>
</feature>
<feature type="compositionally biased region" description="Polar residues" evidence="3">
    <location>
        <begin position="1638"/>
        <end position="1648"/>
    </location>
</feature>
<accession>A0AAF0DS97</accession>
<feature type="region of interest" description="Disordered" evidence="3">
    <location>
        <begin position="1068"/>
        <end position="1120"/>
    </location>
</feature>
<evidence type="ECO:0000256" key="1">
    <source>
        <dbReference type="ARBA" id="ARBA00006322"/>
    </source>
</evidence>
<feature type="compositionally biased region" description="Low complexity" evidence="3">
    <location>
        <begin position="1304"/>
        <end position="1327"/>
    </location>
</feature>
<feature type="compositionally biased region" description="Basic and acidic residues" evidence="3">
    <location>
        <begin position="1164"/>
        <end position="1173"/>
    </location>
</feature>
<feature type="region of interest" description="Disordered" evidence="3">
    <location>
        <begin position="725"/>
        <end position="801"/>
    </location>
</feature>
<gene>
    <name evidence="4" type="ORF">MBRA1_001097</name>
</gene>
<feature type="compositionally biased region" description="Low complexity" evidence="3">
    <location>
        <begin position="1068"/>
        <end position="1089"/>
    </location>
</feature>
<feature type="compositionally biased region" description="Polar residues" evidence="3">
    <location>
        <begin position="439"/>
        <end position="456"/>
    </location>
</feature>
<dbReference type="PANTHER" id="PTHR31449:SF3">
    <property type="entry name" value="UPF0598 PROTEIN C8ORF82"/>
    <property type="match status" value="1"/>
</dbReference>
<evidence type="ECO:0000313" key="5">
    <source>
        <dbReference type="Proteomes" id="UP001216638"/>
    </source>
</evidence>
<reference evidence="4" key="1">
    <citation type="submission" date="2023-03" db="EMBL/GenBank/DDBJ databases">
        <title>Mating type loci evolution in Malassezia.</title>
        <authorList>
            <person name="Coelho M.A."/>
        </authorList>
    </citation>
    <scope>NUCLEOTIDE SEQUENCE</scope>
    <source>
        <strain evidence="4">CBS 14135</strain>
    </source>
</reference>
<feature type="compositionally biased region" description="Basic and acidic residues" evidence="3">
    <location>
        <begin position="553"/>
        <end position="569"/>
    </location>
</feature>
<dbReference type="Proteomes" id="UP001216638">
    <property type="component" value="Chromosome 1"/>
</dbReference>
<feature type="compositionally biased region" description="Polar residues" evidence="3">
    <location>
        <begin position="346"/>
        <end position="366"/>
    </location>
</feature>
<keyword evidence="2" id="KW-0175">Coiled coil</keyword>
<feature type="compositionally biased region" description="Pro residues" evidence="3">
    <location>
        <begin position="1654"/>
        <end position="1664"/>
    </location>
</feature>
<dbReference type="PANTHER" id="PTHR31449">
    <property type="entry name" value="UPF0598 PROTEIN C8ORF82"/>
    <property type="match status" value="1"/>
</dbReference>
<protein>
    <submittedName>
        <fullName evidence="4">Uncharacterized protein</fullName>
    </submittedName>
</protein>
<feature type="compositionally biased region" description="Basic and acidic residues" evidence="3">
    <location>
        <begin position="659"/>
        <end position="668"/>
    </location>
</feature>
<feature type="region of interest" description="Disordered" evidence="3">
    <location>
        <begin position="1133"/>
        <end position="1268"/>
    </location>
</feature>
<comment type="similarity">
    <text evidence="1">Belongs to the UPF0598 family.</text>
</comment>
<feature type="compositionally biased region" description="Low complexity" evidence="3">
    <location>
        <begin position="606"/>
        <end position="617"/>
    </location>
</feature>
<feature type="compositionally biased region" description="Low complexity" evidence="3">
    <location>
        <begin position="1228"/>
        <end position="1241"/>
    </location>
</feature>
<feature type="region of interest" description="Disordered" evidence="3">
    <location>
        <begin position="346"/>
        <end position="480"/>
    </location>
</feature>
<feature type="compositionally biased region" description="Low complexity" evidence="3">
    <location>
        <begin position="381"/>
        <end position="403"/>
    </location>
</feature>
<feature type="compositionally biased region" description="Polar residues" evidence="3">
    <location>
        <begin position="745"/>
        <end position="757"/>
    </location>
</feature>
<feature type="compositionally biased region" description="Low complexity" evidence="3">
    <location>
        <begin position="725"/>
        <end position="738"/>
    </location>
</feature>
<evidence type="ECO:0000313" key="4">
    <source>
        <dbReference type="EMBL" id="WFC94467.1"/>
    </source>
</evidence>
<dbReference type="EMBL" id="CP119951">
    <property type="protein sequence ID" value="WFC94467.1"/>
    <property type="molecule type" value="Genomic_DNA"/>
</dbReference>
<dbReference type="Pfam" id="PF14956">
    <property type="entry name" value="DUF4505"/>
    <property type="match status" value="2"/>
</dbReference>
<feature type="compositionally biased region" description="Low complexity" evidence="3">
    <location>
        <begin position="1103"/>
        <end position="1115"/>
    </location>
</feature>
<sequence>MATWARRAVRTTPWLWRGYASAPKVPRIYRYWVDVHGQLFLYDTVPKNLTSCFKSVPFLNFFFARVRPTGTQVRGKPVAIDSPHWVDDTSELRSVLRLDEGAEAEKQGWQDLWDRLGAEEVVWVSKCQGEWNVIHAVDTPIVYRTLSSEGILSWAGDFETPFDPSALLVHPETGYLYHPSPACPLRRAPPDPYGKYSLVSSYVVLQHLASGLDIDLERTDVLANGRVCAGTLTWQGRTYDMGVLDPAADLTQSLCSQRTVRARDEPTAVRRQTVIVERHLACFPPAGVFAMGDSEERGRLEQIRAAKRALRKFQRRREQERGKRASRTLRASVVLQGGAAPTLLTQSFKATNTATSSARESAQRATDASRRRHSRTQSMLSDASAADGSRSSVRLSQAMAPPGAGAGGKRRSIHVRNPSVSLGAQLPPPAGRRPMSMIFSHQPTSSLQGSTVSAQRDSAPRMSVSDASKRRSRHSRQLSISTRRESFEVMSGRNLGAGARQSQRASHAGRASVRFSTLEAASVLFHAGMAQKPLPPVPQEWRAGLWDGDTDEGQDRESALEKLEGRGAARDAAPPAARRARLPSWLQPKPEAPHSSPPALGSPWDAAPSSAPVAPVEESLDTLVEEEEEESNARTRAQAAARTEPRDKPADAVEALVAEAKRRQHDAVDAAADANTSTESSRVLRPLRLSSLNASGTPLLGATRRTSAALPKAARRASHIYYKPAQAAQATPTDAAAPRGHHAPSTRSAQSSNTSWPLTDAAGSALFSPRSAVSDSPGATSIESSDHTPKRAPRPTAPAPEPVLARVQSELHAERERHLHEITELQREVEEVRHVMGAQLAGVTGARDAAEARIVTLEADVAQLRERLEEAEGVRDMYADDVEGWRRRCHDLEQTIRTQQLRFKQEQAWRSAAMKRMQALSNQLKTHEGSFDSSSSSQLGALSNVSSVSSVSLAEGAWDGMPELPTLPEMPSEEELGDWSSHVARQLSKQVPEATAPQDLAPETVHLLAEMRQQIMGLYAELKLEQSNHELTRSQLRDALQSQAIQPGAFAGVASPVTTFTPADVSQASSAASSAPPSVSTPRSRASSASRRRRQVFLRDDGTSGSQSTTHSQPSFDSSETTADVLFASHDKNPSLVGLGLGPPPRRSAAAERRDSVDATPRPDAVRATRDEPAWPETSQDTSWLDEDSLWTSQEEPVHPNETPRPSTVHAEAATAAAASTPEPPRTAPADAAPARLVSAPLPVRTAPEPSKRASSATGPRVPSVSATHAVRTSIDALFGPATANTPPLFGADEPPEAVPAPPATLAESCPAPSEPAEPWSAGAEPSVLSEDDWLTSTPSAAPAATDAPPAAASWPAEALPDPSTTPPSDDAPISNSYDGTAIEIPADLTQMALQKSPDLEAGDEAGDESAWVDEDDTPTTPTFPRPEFIPEWSFEQAMFEAAQDVRVYELSGRKPCSKQSRRGAARVRPPPVEDFFGILNAAELKPALPLPSYALDMPPIDVSKLQAAPPKRGSALRAQPARGIARTAQAMLGRSAFVDESAPAPFKAAAAPATSVAIPFSDSVYDAFEPPAAEEEPATERSPFMSQMLASVKSPWLASEKPIAADDYEAQLTSSPEIPVAGPYTSPSCDALATASPWPTTPRTSTVDRLAPSIPPPSTPVPRSPDVRLASPNSAGQRFIRPEAQTRIPVPTPVWRLNFSQTTATPDARPCFTI</sequence>
<feature type="compositionally biased region" description="Acidic residues" evidence="3">
    <location>
        <begin position="618"/>
        <end position="630"/>
    </location>
</feature>
<keyword evidence="5" id="KW-1185">Reference proteome</keyword>
<feature type="compositionally biased region" description="Acidic residues" evidence="3">
    <location>
        <begin position="1401"/>
        <end position="1418"/>
    </location>
</feature>
<feature type="coiled-coil region" evidence="2">
    <location>
        <begin position="808"/>
        <end position="881"/>
    </location>
</feature>
<feature type="compositionally biased region" description="Polar residues" evidence="3">
    <location>
        <begin position="771"/>
        <end position="783"/>
    </location>
</feature>
<feature type="region of interest" description="Disordered" evidence="3">
    <location>
        <begin position="531"/>
        <end position="685"/>
    </location>
</feature>
<feature type="compositionally biased region" description="Low complexity" evidence="3">
    <location>
        <begin position="1336"/>
        <end position="1371"/>
    </location>
</feature>
<feature type="compositionally biased region" description="Low complexity" evidence="3">
    <location>
        <begin position="1419"/>
        <end position="1428"/>
    </location>
</feature>
<name>A0AAF0DS97_9BASI</name>
<proteinExistence type="inferred from homology"/>
<organism evidence="4 5">
    <name type="scientific">Malassezia brasiliensis</name>
    <dbReference type="NCBI Taxonomy" id="1821822"/>
    <lineage>
        <taxon>Eukaryota</taxon>
        <taxon>Fungi</taxon>
        <taxon>Dikarya</taxon>
        <taxon>Basidiomycota</taxon>
        <taxon>Ustilaginomycotina</taxon>
        <taxon>Malasseziomycetes</taxon>
        <taxon>Malasseziales</taxon>
        <taxon>Malasseziaceae</taxon>
        <taxon>Malassezia</taxon>
    </lineage>
</organism>
<evidence type="ECO:0000256" key="3">
    <source>
        <dbReference type="SAM" id="MobiDB-lite"/>
    </source>
</evidence>
<evidence type="ECO:0000256" key="2">
    <source>
        <dbReference type="SAM" id="Coils"/>
    </source>
</evidence>
<feature type="region of interest" description="Disordered" evidence="3">
    <location>
        <begin position="1280"/>
        <end position="1428"/>
    </location>
</feature>
<feature type="compositionally biased region" description="Low complexity" evidence="3">
    <location>
        <begin position="1211"/>
        <end position="1221"/>
    </location>
</feature>